<gene>
    <name evidence="3" type="ordered locus">Desmu_0660</name>
</gene>
<reference evidence="4" key="1">
    <citation type="submission" date="2010-11" db="EMBL/GenBank/DDBJ databases">
        <title>The complete genome of Desulfurococcus mucosus DSM 2162.</title>
        <authorList>
            <consortium name="US DOE Joint Genome Institute (JGI-PGF)"/>
            <person name="Lucas S."/>
            <person name="Copeland A."/>
            <person name="Lapidus A."/>
            <person name="Bruce D."/>
            <person name="Goodwin L."/>
            <person name="Pitluck S."/>
            <person name="Kyrpides N."/>
            <person name="Mavromatis K."/>
            <person name="Pagani I."/>
            <person name="Ivanova N."/>
            <person name="Ovchinnikova G."/>
            <person name="Chertkov O."/>
            <person name="Held B."/>
            <person name="Brettin T."/>
            <person name="Detter J.C."/>
            <person name="Tapia R."/>
            <person name="Han C."/>
            <person name="Land M."/>
            <person name="Hauser L."/>
            <person name="Markowitz V."/>
            <person name="Cheng J.-F."/>
            <person name="Hugenholtz P."/>
            <person name="Woyke T."/>
            <person name="Wu D."/>
            <person name="Wirth R."/>
            <person name="Bilek Y."/>
            <person name="Hader T."/>
            <person name="Klenk H.-P."/>
            <person name="Eisen J.A."/>
        </authorList>
    </citation>
    <scope>NUCLEOTIDE SEQUENCE [LARGE SCALE GENOMIC DNA]</scope>
    <source>
        <strain evidence="4">ATCC 35584 / DSM 2162 / JCM 9187 / O7/1</strain>
    </source>
</reference>
<feature type="transmembrane region" description="Helical" evidence="1">
    <location>
        <begin position="45"/>
        <end position="65"/>
    </location>
</feature>
<evidence type="ECO:0000313" key="4">
    <source>
        <dbReference type="Proteomes" id="UP000001068"/>
    </source>
</evidence>
<dbReference type="Pfam" id="PF09843">
    <property type="entry name" value="DUF2070"/>
    <property type="match status" value="1"/>
</dbReference>
<keyword evidence="1" id="KW-0812">Transmembrane</keyword>
<keyword evidence="4" id="KW-1185">Reference proteome</keyword>
<dbReference type="KEGG" id="dmu:Desmu_0660"/>
<name>E8R8Z2_DESM0</name>
<dbReference type="STRING" id="765177.Desmu_0660"/>
<dbReference type="EMBL" id="CP002363">
    <property type="protein sequence ID" value="ADV64968.1"/>
    <property type="molecule type" value="Genomic_DNA"/>
</dbReference>
<dbReference type="eggNOG" id="arCOG04351">
    <property type="taxonomic scope" value="Archaea"/>
</dbReference>
<feature type="domain" description="DUF2070" evidence="2">
    <location>
        <begin position="11"/>
        <end position="553"/>
    </location>
</feature>
<dbReference type="HOGENOM" id="CLU_488036_0_0_2"/>
<feature type="transmembrane region" description="Helical" evidence="1">
    <location>
        <begin position="124"/>
        <end position="142"/>
    </location>
</feature>
<sequence precursor="true">MRLYRPNTAIGRYYSVLFSLPHWEILAVVFIVIAAAALISLGVNALPFLLNSLIVIVVLEAYRVLYPYTVFHKLKRIMGLSLTTLIYALIYNLVLRDWVLAVAASSTIVIAVLQGLDGTKWWRYIVATLPAGASIAISLWLTAPVTLRGELSRAIILLLLFSLADFIIYLAMGRHRINGYRAPDLGTLFLQNWLERRKNIEEVFDKLSTHENVHPRIVFLGDLAVVYTDLHYGPFSNTGSSELPGELSSLLSKLGYTAVTLHGFGSHDRNLASSRYLGEYLKKIYTTVMDAEREELRYHGALRLRGDDGWETLTLVFDRLSIVFVSRPGKGIDDIPYNLHLHYNVVARKKGLGDVVFIDSHNWEKQEEFHIDALAELIEETVNKALELKKSRPSVEVLSRYKCIKTNAPGLINGDSCIIEVTGEGRERVILLYLRGNNMEPGLRDRLVEALRGITGADHVEVFTNDEHSETGIRSSLAYVPVHESPELVRDILEATRGLMTEPYERGAQYSSSRFDIKVMGYTASLLEKLLKDTYLEATVLLVSYAFILPLLLGLPRLVH</sequence>
<dbReference type="GeneID" id="10153354"/>
<dbReference type="Proteomes" id="UP000001068">
    <property type="component" value="Chromosome"/>
</dbReference>
<dbReference type="InterPro" id="IPR019204">
    <property type="entry name" value="DUF2070_membrane"/>
</dbReference>
<reference evidence="3 4" key="2">
    <citation type="journal article" date="2011" name="Stand. Genomic Sci.">
        <title>Complete genome sequence of Desulfurococcus mucosus type strain (O7/1).</title>
        <authorList>
            <person name="Wirth R."/>
            <person name="Chertkov O."/>
            <person name="Held B."/>
            <person name="Lapidus A."/>
            <person name="Nolan M."/>
            <person name="Lucas S."/>
            <person name="Hammon N."/>
            <person name="Deshpande S."/>
            <person name="Cheng J.F."/>
            <person name="Tapia R."/>
            <person name="Han C."/>
            <person name="Goodwin L."/>
            <person name="Pitluck S."/>
            <person name="Liolios K."/>
            <person name="Ioanna P."/>
            <person name="Ivanova N."/>
            <person name="Mavromatis K."/>
            <person name="Mikhailova N."/>
            <person name="Pati A."/>
            <person name="Chen A."/>
            <person name="Palaniappan K."/>
            <person name="Land M."/>
            <person name="Hauser L."/>
            <person name="Chang Y.J."/>
            <person name="Jeffries C.D."/>
            <person name="Bilek Y."/>
            <person name="Hader T."/>
            <person name="Rohde M."/>
            <person name="Spring S."/>
            <person name="Sikorski J."/>
            <person name="Goker M."/>
            <person name="Woyke T."/>
            <person name="Bristow J."/>
            <person name="Eisen J.A."/>
            <person name="Markowitz V."/>
            <person name="Hugenholtz P."/>
            <person name="Kyrpides N.C."/>
            <person name="Klenk H.P."/>
        </authorList>
    </citation>
    <scope>NUCLEOTIDE SEQUENCE [LARGE SCALE GENOMIC DNA]</scope>
    <source>
        <strain evidence="4">ATCC 35584 / DSM 2162 / JCM 9187 / O7/1</strain>
    </source>
</reference>
<evidence type="ECO:0000256" key="1">
    <source>
        <dbReference type="SAM" id="Phobius"/>
    </source>
</evidence>
<evidence type="ECO:0000313" key="3">
    <source>
        <dbReference type="EMBL" id="ADV64968.1"/>
    </source>
</evidence>
<keyword evidence="1" id="KW-0472">Membrane</keyword>
<dbReference type="RefSeq" id="WP_013562190.1">
    <property type="nucleotide sequence ID" value="NC_014961.1"/>
</dbReference>
<evidence type="ECO:0000259" key="2">
    <source>
        <dbReference type="Pfam" id="PF09843"/>
    </source>
</evidence>
<protein>
    <recommendedName>
        <fullName evidence="2">DUF2070 domain-containing protein</fullName>
    </recommendedName>
</protein>
<proteinExistence type="predicted"/>
<feature type="transmembrane region" description="Helical" evidence="1">
    <location>
        <begin position="12"/>
        <end position="39"/>
    </location>
</feature>
<accession>E8R8Z2</accession>
<keyword evidence="1" id="KW-1133">Transmembrane helix</keyword>
<dbReference type="AlphaFoldDB" id="E8R8Z2"/>
<organism evidence="3 4">
    <name type="scientific">Desulfurococcus mucosus (strain ATCC 35584 / DSM 2162 / JCM 9187 / O7/1)</name>
    <dbReference type="NCBI Taxonomy" id="765177"/>
    <lineage>
        <taxon>Archaea</taxon>
        <taxon>Thermoproteota</taxon>
        <taxon>Thermoprotei</taxon>
        <taxon>Desulfurococcales</taxon>
        <taxon>Desulfurococcaceae</taxon>
        <taxon>Desulfurococcus</taxon>
    </lineage>
</organism>
<dbReference type="OrthoDB" id="8914at2157"/>
<feature type="transmembrane region" description="Helical" evidence="1">
    <location>
        <begin position="535"/>
        <end position="555"/>
    </location>
</feature>
<feature type="transmembrane region" description="Helical" evidence="1">
    <location>
        <begin position="154"/>
        <end position="172"/>
    </location>
</feature>